<proteinExistence type="inferred from homology"/>
<dbReference type="InterPro" id="IPR023485">
    <property type="entry name" value="Ptyr_pPase"/>
</dbReference>
<protein>
    <recommendedName>
        <fullName evidence="2">protein-tyrosine-phosphatase</fullName>
        <ecNumber evidence="2">3.1.3.48</ecNumber>
    </recommendedName>
</protein>
<evidence type="ECO:0000313" key="7">
    <source>
        <dbReference type="EMBL" id="CAB4576604.1"/>
    </source>
</evidence>
<gene>
    <name evidence="6" type="ORF">UFOPK1495_01183</name>
    <name evidence="7" type="ORF">UFOPK1711_00854</name>
</gene>
<dbReference type="PANTHER" id="PTHR11717:SF7">
    <property type="entry name" value="LOW MOLECULAR WEIGHT PHOSPHOTYROSINE PROTEIN PHOSPHATASE"/>
    <property type="match status" value="1"/>
</dbReference>
<sequence length="175" mass="19509">MRQTHGMNQSEDEPLRLCFVCLGNICRSPTAEGIMRSLIENAGLSSSIEVHSAGTAGWHRGELPDDRARAEARRRGIELTSRASAFHPGDASFYDLVLAMDGMNERDLRDRTEPALHDRIVLLRRFDPALTQTDPWDGDVPDPWAGGDEGFIKVYDLIEAACRGLLVHIQENQLL</sequence>
<dbReference type="EMBL" id="CAEZSU010000126">
    <property type="protein sequence ID" value="CAB4555956.1"/>
    <property type="molecule type" value="Genomic_DNA"/>
</dbReference>
<feature type="domain" description="Phosphotyrosine protein phosphatase I" evidence="5">
    <location>
        <begin position="15"/>
        <end position="168"/>
    </location>
</feature>
<dbReference type="EMBL" id="CAEZTR010000041">
    <property type="protein sequence ID" value="CAB4576604.1"/>
    <property type="molecule type" value="Genomic_DNA"/>
</dbReference>
<dbReference type="InterPro" id="IPR017867">
    <property type="entry name" value="Tyr_phospatase_low_mol_wt"/>
</dbReference>
<keyword evidence="4" id="KW-0904">Protein phosphatase</keyword>
<dbReference type="CDD" id="cd16343">
    <property type="entry name" value="LMWPTP"/>
    <property type="match status" value="1"/>
</dbReference>
<organism evidence="6">
    <name type="scientific">freshwater metagenome</name>
    <dbReference type="NCBI Taxonomy" id="449393"/>
    <lineage>
        <taxon>unclassified sequences</taxon>
        <taxon>metagenomes</taxon>
        <taxon>ecological metagenomes</taxon>
    </lineage>
</organism>
<dbReference type="PRINTS" id="PR00719">
    <property type="entry name" value="LMWPTPASE"/>
</dbReference>
<dbReference type="InterPro" id="IPR036196">
    <property type="entry name" value="Ptyr_pPase_sf"/>
</dbReference>
<dbReference type="Gene3D" id="3.40.50.2300">
    <property type="match status" value="1"/>
</dbReference>
<dbReference type="SMART" id="SM00226">
    <property type="entry name" value="LMWPc"/>
    <property type="match status" value="1"/>
</dbReference>
<evidence type="ECO:0000256" key="1">
    <source>
        <dbReference type="ARBA" id="ARBA00011063"/>
    </source>
</evidence>
<dbReference type="GO" id="GO:0004725">
    <property type="term" value="F:protein tyrosine phosphatase activity"/>
    <property type="evidence" value="ECO:0007669"/>
    <property type="project" value="UniProtKB-EC"/>
</dbReference>
<evidence type="ECO:0000256" key="2">
    <source>
        <dbReference type="ARBA" id="ARBA00013064"/>
    </source>
</evidence>
<evidence type="ECO:0000259" key="5">
    <source>
        <dbReference type="SMART" id="SM00226"/>
    </source>
</evidence>
<dbReference type="InterPro" id="IPR050438">
    <property type="entry name" value="LMW_PTPase"/>
</dbReference>
<dbReference type="EC" id="3.1.3.48" evidence="2"/>
<accession>A0A6J6CXT6</accession>
<dbReference type="PANTHER" id="PTHR11717">
    <property type="entry name" value="LOW MOLECULAR WEIGHT PROTEIN TYROSINE PHOSPHATASE"/>
    <property type="match status" value="1"/>
</dbReference>
<comment type="similarity">
    <text evidence="1">Belongs to the low molecular weight phosphotyrosine protein phosphatase family.</text>
</comment>
<evidence type="ECO:0000313" key="6">
    <source>
        <dbReference type="EMBL" id="CAB4555956.1"/>
    </source>
</evidence>
<keyword evidence="3" id="KW-0378">Hydrolase</keyword>
<reference evidence="6" key="1">
    <citation type="submission" date="2020-05" db="EMBL/GenBank/DDBJ databases">
        <authorList>
            <person name="Chiriac C."/>
            <person name="Salcher M."/>
            <person name="Ghai R."/>
            <person name="Kavagutti S V."/>
        </authorList>
    </citation>
    <scope>NUCLEOTIDE SEQUENCE</scope>
</reference>
<dbReference type="AlphaFoldDB" id="A0A6J6CXT6"/>
<evidence type="ECO:0000256" key="4">
    <source>
        <dbReference type="ARBA" id="ARBA00022912"/>
    </source>
</evidence>
<dbReference type="SUPFAM" id="SSF52788">
    <property type="entry name" value="Phosphotyrosine protein phosphatases I"/>
    <property type="match status" value="1"/>
</dbReference>
<name>A0A6J6CXT6_9ZZZZ</name>
<dbReference type="Pfam" id="PF01451">
    <property type="entry name" value="LMWPc"/>
    <property type="match status" value="1"/>
</dbReference>
<evidence type="ECO:0000256" key="3">
    <source>
        <dbReference type="ARBA" id="ARBA00022801"/>
    </source>
</evidence>